<protein>
    <recommendedName>
        <fullName evidence="4">Calcineurin-like phosphoesterase domain-containing protein</fullName>
    </recommendedName>
</protein>
<evidence type="ECO:0000313" key="3">
    <source>
        <dbReference type="Proteomes" id="UP001205105"/>
    </source>
</evidence>
<organism evidence="2 3">
    <name type="scientific">Chlorella ohadii</name>
    <dbReference type="NCBI Taxonomy" id="2649997"/>
    <lineage>
        <taxon>Eukaryota</taxon>
        <taxon>Viridiplantae</taxon>
        <taxon>Chlorophyta</taxon>
        <taxon>core chlorophytes</taxon>
        <taxon>Trebouxiophyceae</taxon>
        <taxon>Chlorellales</taxon>
        <taxon>Chlorellaceae</taxon>
        <taxon>Chlorella clade</taxon>
        <taxon>Chlorella</taxon>
    </lineage>
</organism>
<feature type="compositionally biased region" description="Low complexity" evidence="1">
    <location>
        <begin position="293"/>
        <end position="317"/>
    </location>
</feature>
<dbReference type="PANTHER" id="PTHR36492">
    <property type="match status" value="1"/>
</dbReference>
<reference evidence="2" key="1">
    <citation type="submission" date="2020-11" db="EMBL/GenBank/DDBJ databases">
        <title>Chlorella ohadii genome sequencing and assembly.</title>
        <authorList>
            <person name="Murik O."/>
            <person name="Treves H."/>
            <person name="Kedem I."/>
            <person name="Shotland Y."/>
            <person name="Kaplan A."/>
        </authorList>
    </citation>
    <scope>NUCLEOTIDE SEQUENCE</scope>
    <source>
        <strain evidence="2">1</strain>
    </source>
</reference>
<dbReference type="Proteomes" id="UP001205105">
    <property type="component" value="Unassembled WGS sequence"/>
</dbReference>
<name>A0AAD5H6B5_9CHLO</name>
<dbReference type="SUPFAM" id="SSF56300">
    <property type="entry name" value="Metallo-dependent phosphatases"/>
    <property type="match status" value="1"/>
</dbReference>
<accession>A0AAD5H6B5</accession>
<sequence>MAALETALATLKSKFGHVFYVPGNHELWIRERDRDMGITDSHTKLRIILERCRQLGVHTRPTQLGGLWIVPLLSWHHRSFDKEPDVPGVPPASAWTITDYSACRWPSSVPGSSTDGSEQLAAYIDSMNNGPEWQTLLASRAQCDVISFSHFLPDQSLLPEKRYLYYPNLAKAVGSDFLAARVAQLQPDLHLFGHTHFAWDACIGGTRYIQAPLCSPLERRKRLFTVGFGACMAEAEADPVAARWLPQQVYVGLAPPSAPAQGEAAGGADQQQTVQQQQQPMRAEWRPQPQEPPAGTAAAQLAGGQAAGQAPQDASSNGSGGSGQQAEAQPGADQQQPRKAEGGYDPMPAVARLQLQIEMELAFGWQPLRHGAAVPSLLAHWSMYYEEHPRQPDVVTLAPWVARLYERRLHRRQRAAAGVMRSTAGAEEGNCGEVEGEVTALTSMSESDNESAIGF</sequence>
<feature type="compositionally biased region" description="Low complexity" evidence="1">
    <location>
        <begin position="259"/>
        <end position="279"/>
    </location>
</feature>
<proteinExistence type="predicted"/>
<evidence type="ECO:0000256" key="1">
    <source>
        <dbReference type="SAM" id="MobiDB-lite"/>
    </source>
</evidence>
<dbReference type="InterPro" id="IPR029052">
    <property type="entry name" value="Metallo-depent_PP-like"/>
</dbReference>
<dbReference type="Gene3D" id="3.60.21.10">
    <property type="match status" value="1"/>
</dbReference>
<dbReference type="EMBL" id="JADXDR010000059">
    <property type="protein sequence ID" value="KAI7841790.1"/>
    <property type="molecule type" value="Genomic_DNA"/>
</dbReference>
<feature type="region of interest" description="Disordered" evidence="1">
    <location>
        <begin position="256"/>
        <end position="345"/>
    </location>
</feature>
<gene>
    <name evidence="2" type="ORF">COHA_004514</name>
</gene>
<comment type="caution">
    <text evidence="2">The sequence shown here is derived from an EMBL/GenBank/DDBJ whole genome shotgun (WGS) entry which is preliminary data.</text>
</comment>
<dbReference type="InterPro" id="IPR052963">
    <property type="entry name" value="Pantetheine_PDE"/>
</dbReference>
<evidence type="ECO:0000313" key="2">
    <source>
        <dbReference type="EMBL" id="KAI7841790.1"/>
    </source>
</evidence>
<keyword evidence="3" id="KW-1185">Reference proteome</keyword>
<evidence type="ECO:0008006" key="4">
    <source>
        <dbReference type="Google" id="ProtNLM"/>
    </source>
</evidence>
<dbReference type="AlphaFoldDB" id="A0AAD5H6B5"/>
<dbReference type="PANTHER" id="PTHR36492:SF2">
    <property type="entry name" value="[ACYL-CARRIER-PROTEIN] PHOSPHODIESTERASE PPTH"/>
    <property type="match status" value="1"/>
</dbReference>